<accession>A0A6G7BAQ3</accession>
<evidence type="ECO:0000313" key="2">
    <source>
        <dbReference type="Proteomes" id="UP000501676"/>
    </source>
</evidence>
<dbReference type="Proteomes" id="UP000501676">
    <property type="component" value="Chromosome"/>
</dbReference>
<protein>
    <submittedName>
        <fullName evidence="1">Uncharacterized protein</fullName>
    </submittedName>
</protein>
<dbReference type="EMBL" id="CP049228">
    <property type="protein sequence ID" value="QIH24031.1"/>
    <property type="molecule type" value="Genomic_DNA"/>
</dbReference>
<dbReference type="AlphaFoldDB" id="A0A6G7BAQ3"/>
<reference evidence="1 2" key="1">
    <citation type="submission" date="2020-02" db="EMBL/GenBank/DDBJ databases">
        <title>Complete genome sequences of six Lactobacillus iners strains isolated from the human vagina.</title>
        <authorList>
            <person name="France M.T."/>
            <person name="Rutt L."/>
            <person name="Narina S."/>
            <person name="Arbaugh S."/>
            <person name="Humphrys M.S."/>
            <person name="Ma B."/>
            <person name="Hayward M.R."/>
            <person name="Relman D."/>
            <person name="Kwon D.S."/>
            <person name="Ravel J."/>
        </authorList>
    </citation>
    <scope>NUCLEOTIDE SEQUENCE [LARGE SCALE GENOMIC DNA]</scope>
    <source>
        <strain evidence="1 2">C0210C1</strain>
    </source>
</reference>
<gene>
    <name evidence="1" type="ORF">G6Z83_04900</name>
</gene>
<proteinExistence type="predicted"/>
<dbReference type="RefSeq" id="WP_102878151.1">
    <property type="nucleotide sequence ID" value="NZ_CP049228.1"/>
</dbReference>
<evidence type="ECO:0000313" key="1">
    <source>
        <dbReference type="EMBL" id="QIH24031.1"/>
    </source>
</evidence>
<name>A0A6G7BAQ3_9LACO</name>
<organism evidence="1 2">
    <name type="scientific">Lactobacillus iners</name>
    <dbReference type="NCBI Taxonomy" id="147802"/>
    <lineage>
        <taxon>Bacteria</taxon>
        <taxon>Bacillati</taxon>
        <taxon>Bacillota</taxon>
        <taxon>Bacilli</taxon>
        <taxon>Lactobacillales</taxon>
        <taxon>Lactobacillaceae</taxon>
        <taxon>Lactobacillus</taxon>
    </lineage>
</organism>
<sequence length="463" mass="54831">MVLSIADCKYFANRVNDFLTFPELEQLNSEQLWRLKNLVRNIKNISYDCFSTSVKAYALTGDAIYFEAFDKLLRKDQLLSPILNWSITNQTMPSFLLDRDGQIIINEGIKHDSWYVYDFKYDYHLKIPELKSVCNKLGLTSAELLSLVQNYSWQIVVKLLFLIQRLIVSKHYYMNYLNMASIIKKAIVDDKIAWLVNILEFVYQRKLTLICKFDEQWYIDNSVYPLEFCKENMLSGDLLTEDDYNMLVQEKIAIMFRNYEHMEVLSAFIHDYLEKYLTSQLTYEDARLDVNKVINGVNLKKNITALSKIVVKSIPLSLNKILEDVMNDAESCDQDLLGFNIFADSDANPYYCNYTNGLRYFKLPTKHQLVLKYMQKVFSDDNTIYRWLLWWRLQQWLRQNKVVAKGYITTFSYINKLPVELTEWLEQGVVPQKITLTDNVYVIIPKRIQKRLQKYPLNLQDYE</sequence>